<proteinExistence type="predicted"/>
<accession>A0A5E7CH78</accession>
<dbReference type="RefSeq" id="WP_150642841.1">
    <property type="nucleotide sequence ID" value="NZ_CABVHQ010000026.1"/>
</dbReference>
<dbReference type="EMBL" id="CABVHQ010000026">
    <property type="protein sequence ID" value="VVO04233.1"/>
    <property type="molecule type" value="Genomic_DNA"/>
</dbReference>
<dbReference type="Proteomes" id="UP000337909">
    <property type="component" value="Unassembled WGS sequence"/>
</dbReference>
<protein>
    <submittedName>
        <fullName evidence="1">Uncharacterized protein</fullName>
    </submittedName>
</protein>
<name>A0A5E7CH78_PSEFL</name>
<sequence>MLESNKYNTNEDVFPIFEKALPRPSMFLIDSVLTHDPKVVYRSRSGDLEYTYIRYHRKNEWESDIKIFIEGEYWGSLNRKLFDDVPALAAALRKRGLEQVEL</sequence>
<gene>
    <name evidence="1" type="ORF">PS691_02871</name>
</gene>
<evidence type="ECO:0000313" key="1">
    <source>
        <dbReference type="EMBL" id="VVO04233.1"/>
    </source>
</evidence>
<reference evidence="1 2" key="1">
    <citation type="submission" date="2019-09" db="EMBL/GenBank/DDBJ databases">
        <authorList>
            <person name="Chandra G."/>
            <person name="Truman W A."/>
        </authorList>
    </citation>
    <scope>NUCLEOTIDE SEQUENCE [LARGE SCALE GENOMIC DNA]</scope>
    <source>
        <strain evidence="1">PS691</strain>
    </source>
</reference>
<organism evidence="1 2">
    <name type="scientific">Pseudomonas fluorescens</name>
    <dbReference type="NCBI Taxonomy" id="294"/>
    <lineage>
        <taxon>Bacteria</taxon>
        <taxon>Pseudomonadati</taxon>
        <taxon>Pseudomonadota</taxon>
        <taxon>Gammaproteobacteria</taxon>
        <taxon>Pseudomonadales</taxon>
        <taxon>Pseudomonadaceae</taxon>
        <taxon>Pseudomonas</taxon>
    </lineage>
</organism>
<dbReference type="OrthoDB" id="7018076at2"/>
<dbReference type="AlphaFoldDB" id="A0A5E7CH78"/>
<evidence type="ECO:0000313" key="2">
    <source>
        <dbReference type="Proteomes" id="UP000337909"/>
    </source>
</evidence>